<feature type="region of interest" description="Disordered" evidence="1">
    <location>
        <begin position="260"/>
        <end position="286"/>
    </location>
</feature>
<comment type="caution">
    <text evidence="2">The sequence shown here is derived from an EMBL/GenBank/DDBJ whole genome shotgun (WGS) entry which is preliminary data.</text>
</comment>
<evidence type="ECO:0000256" key="1">
    <source>
        <dbReference type="SAM" id="MobiDB-lite"/>
    </source>
</evidence>
<sequence>MPNQLRMMLPSTFLQKMSEQEFQKWLSYLFPIELWEDFYSVWSLVTSRLGRSFDFHSHDGCLEGGAVQNIADHLKRHGDVTSSVFLIGGRMIRRRDATCPIEGCLARSRQSATCLPREGIARYMAPRKGIYQETSFLKLLLGGVSLRVKCGSDLGLHIATLSLAISQLVYPSDRGLVHFLIISTRQEMTLQDFEEEAGQSLARVKNRLVESGFLIWEATESGILPSWAPWGIGLGVVGSGSYFLTIDIVPYRFDSTQCSNMPAKKDTASSRAAGQGGKGGRTIMSSKRPYPGKPIELLNEQEFRDRFCLPNDIFV</sequence>
<accession>A0A438D846</accession>
<name>A0A438D846_VITVI</name>
<evidence type="ECO:0000313" key="3">
    <source>
        <dbReference type="Proteomes" id="UP000288805"/>
    </source>
</evidence>
<dbReference type="EMBL" id="QGNW01001746">
    <property type="protein sequence ID" value="RVW31618.1"/>
    <property type="molecule type" value="Genomic_DNA"/>
</dbReference>
<proteinExistence type="predicted"/>
<organism evidence="2 3">
    <name type="scientific">Vitis vinifera</name>
    <name type="common">Grape</name>
    <dbReference type="NCBI Taxonomy" id="29760"/>
    <lineage>
        <taxon>Eukaryota</taxon>
        <taxon>Viridiplantae</taxon>
        <taxon>Streptophyta</taxon>
        <taxon>Embryophyta</taxon>
        <taxon>Tracheophyta</taxon>
        <taxon>Spermatophyta</taxon>
        <taxon>Magnoliopsida</taxon>
        <taxon>eudicotyledons</taxon>
        <taxon>Gunneridae</taxon>
        <taxon>Pentapetalae</taxon>
        <taxon>rosids</taxon>
        <taxon>Vitales</taxon>
        <taxon>Vitaceae</taxon>
        <taxon>Viteae</taxon>
        <taxon>Vitis</taxon>
    </lineage>
</organism>
<dbReference type="Proteomes" id="UP000288805">
    <property type="component" value="Unassembled WGS sequence"/>
</dbReference>
<reference evidence="2 3" key="1">
    <citation type="journal article" date="2018" name="PLoS Genet.">
        <title>Population sequencing reveals clonal diversity and ancestral inbreeding in the grapevine cultivar Chardonnay.</title>
        <authorList>
            <person name="Roach M.J."/>
            <person name="Johnson D.L."/>
            <person name="Bohlmann J."/>
            <person name="van Vuuren H.J."/>
            <person name="Jones S.J."/>
            <person name="Pretorius I.S."/>
            <person name="Schmidt S.A."/>
            <person name="Borneman A.R."/>
        </authorList>
    </citation>
    <scope>NUCLEOTIDE SEQUENCE [LARGE SCALE GENOMIC DNA]</scope>
    <source>
        <strain evidence="3">cv. Chardonnay</strain>
        <tissue evidence="2">Leaf</tissue>
    </source>
</reference>
<dbReference type="AlphaFoldDB" id="A0A438D846"/>
<gene>
    <name evidence="2" type="ORF">CK203_092716</name>
</gene>
<evidence type="ECO:0000313" key="2">
    <source>
        <dbReference type="EMBL" id="RVW31618.1"/>
    </source>
</evidence>
<protein>
    <submittedName>
        <fullName evidence="2">Uncharacterized protein</fullName>
    </submittedName>
</protein>